<feature type="transmembrane region" description="Helical" evidence="1">
    <location>
        <begin position="351"/>
        <end position="373"/>
    </location>
</feature>
<gene>
    <name evidence="2" type="ORF">IP91_04751</name>
</gene>
<name>A0A562QXX4_9BURK</name>
<keyword evidence="1" id="KW-0472">Membrane</keyword>
<evidence type="ECO:0000256" key="1">
    <source>
        <dbReference type="SAM" id="Phobius"/>
    </source>
</evidence>
<feature type="transmembrane region" description="Helical" evidence="1">
    <location>
        <begin position="149"/>
        <end position="171"/>
    </location>
</feature>
<dbReference type="PANTHER" id="PTHR34219">
    <property type="entry name" value="IRON-REGULATED INNER MEMBRANE PROTEIN-RELATED"/>
    <property type="match status" value="1"/>
</dbReference>
<protein>
    <submittedName>
        <fullName evidence="2">Putative iron-regulated membrane protein</fullName>
    </submittedName>
</protein>
<dbReference type="RefSeq" id="WP_145652690.1">
    <property type="nucleotide sequence ID" value="NZ_VLLB01000012.1"/>
</dbReference>
<dbReference type="Pfam" id="PF03929">
    <property type="entry name" value="PepSY_TM"/>
    <property type="match status" value="1"/>
</dbReference>
<feature type="transmembrane region" description="Helical" evidence="1">
    <location>
        <begin position="433"/>
        <end position="451"/>
    </location>
</feature>
<feature type="transmembrane region" description="Helical" evidence="1">
    <location>
        <begin position="192"/>
        <end position="223"/>
    </location>
</feature>
<evidence type="ECO:0000313" key="3">
    <source>
        <dbReference type="Proteomes" id="UP000318431"/>
    </source>
</evidence>
<organism evidence="2 3">
    <name type="scientific">Pseudoduganella lurida</name>
    <dbReference type="NCBI Taxonomy" id="1036180"/>
    <lineage>
        <taxon>Bacteria</taxon>
        <taxon>Pseudomonadati</taxon>
        <taxon>Pseudomonadota</taxon>
        <taxon>Betaproteobacteria</taxon>
        <taxon>Burkholderiales</taxon>
        <taxon>Oxalobacteraceae</taxon>
        <taxon>Telluria group</taxon>
        <taxon>Pseudoduganella</taxon>
    </lineage>
</organism>
<keyword evidence="1" id="KW-0812">Transmembrane</keyword>
<dbReference type="InterPro" id="IPR005625">
    <property type="entry name" value="PepSY-ass_TM"/>
</dbReference>
<keyword evidence="1" id="KW-1133">Transmembrane helix</keyword>
<dbReference type="AlphaFoldDB" id="A0A562QXX4"/>
<sequence>MKEGFRQSMAWLHTWSGLLVGWVLFMVFACGTASYFRDEITLWMKPELHAASHAQVPQAVALKNAVDTLQDRAAKSQRWFITMPTEREPAVRAGYAVPREKGSPGRGRRGLKTVALDPATGAELSAPRETRGGDFFFRLHFDLHYMPAIWGRWIVGVCAMFMLVAILSGIVTHKRIFKDFFTFRPKKGQRSWLDFHNVSAVLALPYHLMITYTGLLTLMFLYFPQGIAAVYPDKDAFYSELFQNPSADAKAAKQFAPLAPIAPMLQEATRHWHGAPAGRVTVMFPNDANATVSITQQEGHGITSDLPTLVFNGVTGALVTKPDVASGGAAQTRGVMYGLHVGRFADPLVRALFFLSGLAGCIMVATGLLLWAVKERPKYARAGRGGVLTGFGLRLVDGLNIAAVAGLPLAMAVFFWANRLIATDVAGRPDAEIRWFFTAWAVASIAALLWPRRPMWRIQLLLGGLAFALLPVLNAATGGADLFTSIARGVWPVAGFDLVTLLLGLGLLYAAHYLGKPRAVKAAKAAGTESSEAAGNDAVNTAVTGSRA</sequence>
<dbReference type="Proteomes" id="UP000318431">
    <property type="component" value="Unassembled WGS sequence"/>
</dbReference>
<keyword evidence="3" id="KW-1185">Reference proteome</keyword>
<evidence type="ECO:0000313" key="2">
    <source>
        <dbReference type="EMBL" id="TWI61164.1"/>
    </source>
</evidence>
<feature type="transmembrane region" description="Helical" evidence="1">
    <location>
        <begin position="489"/>
        <end position="511"/>
    </location>
</feature>
<dbReference type="PANTHER" id="PTHR34219:SF4">
    <property type="entry name" value="PEPSY DOMAIN-CONTAINING PROTEIN"/>
    <property type="match status" value="1"/>
</dbReference>
<feature type="transmembrane region" description="Helical" evidence="1">
    <location>
        <begin position="12"/>
        <end position="36"/>
    </location>
</feature>
<dbReference type="OrthoDB" id="9776609at2"/>
<feature type="transmembrane region" description="Helical" evidence="1">
    <location>
        <begin position="394"/>
        <end position="417"/>
    </location>
</feature>
<feature type="transmembrane region" description="Helical" evidence="1">
    <location>
        <begin position="458"/>
        <end position="477"/>
    </location>
</feature>
<dbReference type="EMBL" id="VLLB01000012">
    <property type="protein sequence ID" value="TWI61164.1"/>
    <property type="molecule type" value="Genomic_DNA"/>
</dbReference>
<comment type="caution">
    <text evidence="2">The sequence shown here is derived from an EMBL/GenBank/DDBJ whole genome shotgun (WGS) entry which is preliminary data.</text>
</comment>
<dbReference type="PROSITE" id="PS51257">
    <property type="entry name" value="PROKAR_LIPOPROTEIN"/>
    <property type="match status" value="1"/>
</dbReference>
<accession>A0A562QXX4</accession>
<proteinExistence type="predicted"/>
<reference evidence="2 3" key="1">
    <citation type="journal article" date="2015" name="Stand. Genomic Sci.">
        <title>Genomic Encyclopedia of Bacterial and Archaeal Type Strains, Phase III: the genomes of soil and plant-associated and newly described type strains.</title>
        <authorList>
            <person name="Whitman W.B."/>
            <person name="Woyke T."/>
            <person name="Klenk H.P."/>
            <person name="Zhou Y."/>
            <person name="Lilburn T.G."/>
            <person name="Beck B.J."/>
            <person name="De Vos P."/>
            <person name="Vandamme P."/>
            <person name="Eisen J.A."/>
            <person name="Garrity G."/>
            <person name="Hugenholtz P."/>
            <person name="Kyrpides N.C."/>
        </authorList>
    </citation>
    <scope>NUCLEOTIDE SEQUENCE [LARGE SCALE GENOMIC DNA]</scope>
    <source>
        <strain evidence="2 3">CGMCC 1.10822</strain>
    </source>
</reference>